<gene>
    <name evidence="2" type="ORF">METZ01_LOCUS457278</name>
</gene>
<reference evidence="2" key="1">
    <citation type="submission" date="2018-05" db="EMBL/GenBank/DDBJ databases">
        <authorList>
            <person name="Lanie J.A."/>
            <person name="Ng W.-L."/>
            <person name="Kazmierczak K.M."/>
            <person name="Andrzejewski T.M."/>
            <person name="Davidsen T.M."/>
            <person name="Wayne K.J."/>
            <person name="Tettelin H."/>
            <person name="Glass J.I."/>
            <person name="Rusch D."/>
            <person name="Podicherti R."/>
            <person name="Tsui H.-C.T."/>
            <person name="Winkler M.E."/>
        </authorList>
    </citation>
    <scope>NUCLEOTIDE SEQUENCE</scope>
</reference>
<dbReference type="SUPFAM" id="SSF47336">
    <property type="entry name" value="ACP-like"/>
    <property type="match status" value="1"/>
</dbReference>
<evidence type="ECO:0000313" key="2">
    <source>
        <dbReference type="EMBL" id="SVE04424.1"/>
    </source>
</evidence>
<name>A0A383A9U3_9ZZZZ</name>
<dbReference type="Gene3D" id="1.10.1200.10">
    <property type="entry name" value="ACP-like"/>
    <property type="match status" value="1"/>
</dbReference>
<accession>A0A383A9U3</accession>
<dbReference type="InterPro" id="IPR036736">
    <property type="entry name" value="ACP-like_sf"/>
</dbReference>
<dbReference type="AlphaFoldDB" id="A0A383A9U3"/>
<feature type="domain" description="Carrier" evidence="1">
    <location>
        <begin position="1"/>
        <end position="79"/>
    </location>
</feature>
<sequence length="81" mass="9400">MERQEIINKMNSIFCDVFDDDSIKISDNMTSADIEEWDSLNQITLVVNIEKIFNLKLNLVEIGKLENIGEMIELILRKTNP</sequence>
<dbReference type="EMBL" id="UINC01190320">
    <property type="protein sequence ID" value="SVE04424.1"/>
    <property type="molecule type" value="Genomic_DNA"/>
</dbReference>
<dbReference type="InterPro" id="IPR009081">
    <property type="entry name" value="PP-bd_ACP"/>
</dbReference>
<protein>
    <recommendedName>
        <fullName evidence="1">Carrier domain-containing protein</fullName>
    </recommendedName>
</protein>
<dbReference type="PROSITE" id="PS50075">
    <property type="entry name" value="CARRIER"/>
    <property type="match status" value="1"/>
</dbReference>
<dbReference type="Pfam" id="PF00550">
    <property type="entry name" value="PP-binding"/>
    <property type="match status" value="1"/>
</dbReference>
<organism evidence="2">
    <name type="scientific">marine metagenome</name>
    <dbReference type="NCBI Taxonomy" id="408172"/>
    <lineage>
        <taxon>unclassified sequences</taxon>
        <taxon>metagenomes</taxon>
        <taxon>ecological metagenomes</taxon>
    </lineage>
</organism>
<proteinExistence type="predicted"/>
<evidence type="ECO:0000259" key="1">
    <source>
        <dbReference type="PROSITE" id="PS50075"/>
    </source>
</evidence>